<dbReference type="AlphaFoldDB" id="A0A1H5SCH7"/>
<name>A0A1H5SCH7_9RHOB</name>
<keyword evidence="2" id="KW-1185">Reference proteome</keyword>
<organism evidence="1 2">
    <name type="scientific">Jhaorihella thermophila</name>
    <dbReference type="NCBI Taxonomy" id="488547"/>
    <lineage>
        <taxon>Bacteria</taxon>
        <taxon>Pseudomonadati</taxon>
        <taxon>Pseudomonadota</taxon>
        <taxon>Alphaproteobacteria</taxon>
        <taxon>Rhodobacterales</taxon>
        <taxon>Paracoccaceae</taxon>
        <taxon>Jhaorihella</taxon>
    </lineage>
</organism>
<dbReference type="EMBL" id="FNVD01000001">
    <property type="protein sequence ID" value="SEF48272.1"/>
    <property type="molecule type" value="Genomic_DNA"/>
</dbReference>
<evidence type="ECO:0000313" key="1">
    <source>
        <dbReference type="EMBL" id="SEF48272.1"/>
    </source>
</evidence>
<sequence length="48" mass="5656">MGPGIQPRKRPHEVGLERLVKLDKAFLNRDTTARVMRNAPRKRLSCWR</sequence>
<reference evidence="1 2" key="1">
    <citation type="submission" date="2016-10" db="EMBL/GenBank/DDBJ databases">
        <authorList>
            <person name="de Groot N.N."/>
        </authorList>
    </citation>
    <scope>NUCLEOTIDE SEQUENCE [LARGE SCALE GENOMIC DNA]</scope>
    <source>
        <strain evidence="1 2">DSM 23413</strain>
    </source>
</reference>
<proteinExistence type="predicted"/>
<accession>A0A1H5SCH7</accession>
<protein>
    <submittedName>
        <fullName evidence="1">Uncharacterized protein</fullName>
    </submittedName>
</protein>
<evidence type="ECO:0000313" key="2">
    <source>
        <dbReference type="Proteomes" id="UP000236742"/>
    </source>
</evidence>
<gene>
    <name evidence="1" type="ORF">SAMN05421751_101452</name>
</gene>
<dbReference type="Proteomes" id="UP000236742">
    <property type="component" value="Unassembled WGS sequence"/>
</dbReference>